<protein>
    <submittedName>
        <fullName evidence="9">Type II secretory pathway competence component</fullName>
    </submittedName>
</protein>
<name>A0A0R1HLC7_9LACO</name>
<dbReference type="Gene3D" id="1.20.81.30">
    <property type="entry name" value="Type II secretion system (T2SS), domain F"/>
    <property type="match status" value="2"/>
</dbReference>
<evidence type="ECO:0000256" key="4">
    <source>
        <dbReference type="ARBA" id="ARBA00022692"/>
    </source>
</evidence>
<evidence type="ECO:0000313" key="9">
    <source>
        <dbReference type="EMBL" id="KRK47199.1"/>
    </source>
</evidence>
<dbReference type="GO" id="GO:0005886">
    <property type="term" value="C:plasma membrane"/>
    <property type="evidence" value="ECO:0007669"/>
    <property type="project" value="UniProtKB-SubCell"/>
</dbReference>
<evidence type="ECO:0000256" key="7">
    <source>
        <dbReference type="SAM" id="Phobius"/>
    </source>
</evidence>
<keyword evidence="6 7" id="KW-0472">Membrane</keyword>
<organism evidence="9 10">
    <name type="scientific">Secundilactobacillus kimchicus JCM 15530</name>
    <dbReference type="NCBI Taxonomy" id="1302272"/>
    <lineage>
        <taxon>Bacteria</taxon>
        <taxon>Bacillati</taxon>
        <taxon>Bacillota</taxon>
        <taxon>Bacilli</taxon>
        <taxon>Lactobacillales</taxon>
        <taxon>Lactobacillaceae</taxon>
        <taxon>Secundilactobacillus</taxon>
    </lineage>
</organism>
<dbReference type="EMBL" id="AZCX01000011">
    <property type="protein sequence ID" value="KRK47199.1"/>
    <property type="molecule type" value="Genomic_DNA"/>
</dbReference>
<comment type="subcellular location">
    <subcellularLocation>
        <location evidence="1">Cell membrane</location>
        <topology evidence="1">Multi-pass membrane protein</topology>
    </subcellularLocation>
</comment>
<keyword evidence="5 7" id="KW-1133">Transmembrane helix</keyword>
<feature type="domain" description="Type II secretion system protein GspF" evidence="8">
    <location>
        <begin position="182"/>
        <end position="303"/>
    </location>
</feature>
<keyword evidence="3" id="KW-1003">Cell membrane</keyword>
<feature type="domain" description="Type II secretion system protein GspF" evidence="8">
    <location>
        <begin position="4"/>
        <end position="115"/>
    </location>
</feature>
<comment type="caution">
    <text evidence="9">The sequence shown here is derived from an EMBL/GenBank/DDBJ whole genome shotgun (WGS) entry which is preliminary data.</text>
</comment>
<proteinExistence type="inferred from homology"/>
<dbReference type="Pfam" id="PF00482">
    <property type="entry name" value="T2SSF"/>
    <property type="match status" value="2"/>
</dbReference>
<evidence type="ECO:0000256" key="3">
    <source>
        <dbReference type="ARBA" id="ARBA00022475"/>
    </source>
</evidence>
<dbReference type="AlphaFoldDB" id="A0A0R1HLC7"/>
<evidence type="ECO:0000313" key="10">
    <source>
        <dbReference type="Proteomes" id="UP000050911"/>
    </source>
</evidence>
<keyword evidence="10" id="KW-1185">Reference proteome</keyword>
<evidence type="ECO:0000256" key="5">
    <source>
        <dbReference type="ARBA" id="ARBA00022989"/>
    </source>
</evidence>
<evidence type="ECO:0000259" key="8">
    <source>
        <dbReference type="Pfam" id="PF00482"/>
    </source>
</evidence>
<dbReference type="Proteomes" id="UP000050911">
    <property type="component" value="Unassembled WGS sequence"/>
</dbReference>
<keyword evidence="4 7" id="KW-0812">Transmembrane</keyword>
<dbReference type="PATRIC" id="fig|1302272.5.peg.658"/>
<accession>A0A0R1HLC7</accession>
<dbReference type="PANTHER" id="PTHR30012">
    <property type="entry name" value="GENERAL SECRETION PATHWAY PROTEIN"/>
    <property type="match status" value="1"/>
</dbReference>
<feature type="transmembrane region" description="Helical" evidence="7">
    <location>
        <begin position="94"/>
        <end position="118"/>
    </location>
</feature>
<dbReference type="InterPro" id="IPR003004">
    <property type="entry name" value="GspF/PilC"/>
</dbReference>
<dbReference type="InterPro" id="IPR018076">
    <property type="entry name" value="T2SS_GspF_dom"/>
</dbReference>
<evidence type="ECO:0000256" key="1">
    <source>
        <dbReference type="ARBA" id="ARBA00004651"/>
    </source>
</evidence>
<dbReference type="STRING" id="1302272.FC96_GL000659"/>
<dbReference type="InterPro" id="IPR042094">
    <property type="entry name" value="T2SS_GspF_sf"/>
</dbReference>
<gene>
    <name evidence="9" type="ORF">FC96_GL000659</name>
</gene>
<feature type="transmembrane region" description="Helical" evidence="7">
    <location>
        <begin position="280"/>
        <end position="302"/>
    </location>
</feature>
<evidence type="ECO:0000256" key="6">
    <source>
        <dbReference type="ARBA" id="ARBA00023136"/>
    </source>
</evidence>
<sequence>MSDLLTVGFSVHHAVRFCEVLFAKHLDDIQKINAQLREGTSISQAFAPYVDDQIGMQLKLAEQHGQLSESLGHVSRLLAANTQRQEKIRRLMQYPVILGFILVGIVLALNFLVLPQIQQLTGEPTPQSNWWLYAAGSLVVLLVVLLGWQHLKSLPILQRIERLARVPIIGSLVRIYYGYYLLAALAIMAGGGLGTQEMLKTVAQAKKTTLLYQFGAVLSKRLTSGEAMTTILKHYAFVPGELRVLIETGKPQAEVVKELTALADLYYDRLTARFEMMMTWIQPISFLILGAIIIGSYVSLFLPMYSMIGGIG</sequence>
<evidence type="ECO:0000256" key="2">
    <source>
        <dbReference type="ARBA" id="ARBA00005745"/>
    </source>
</evidence>
<feature type="transmembrane region" description="Helical" evidence="7">
    <location>
        <begin position="172"/>
        <end position="193"/>
    </location>
</feature>
<dbReference type="PANTHER" id="PTHR30012:SF0">
    <property type="entry name" value="TYPE II SECRETION SYSTEM PROTEIN F-RELATED"/>
    <property type="match status" value="1"/>
</dbReference>
<feature type="transmembrane region" description="Helical" evidence="7">
    <location>
        <begin position="130"/>
        <end position="151"/>
    </location>
</feature>
<reference evidence="9 10" key="1">
    <citation type="journal article" date="2015" name="Genome Announc.">
        <title>Expanding the biotechnology potential of lactobacilli through comparative genomics of 213 strains and associated genera.</title>
        <authorList>
            <person name="Sun Z."/>
            <person name="Harris H.M."/>
            <person name="McCann A."/>
            <person name="Guo C."/>
            <person name="Argimon S."/>
            <person name="Zhang W."/>
            <person name="Yang X."/>
            <person name="Jeffery I.B."/>
            <person name="Cooney J.C."/>
            <person name="Kagawa T.F."/>
            <person name="Liu W."/>
            <person name="Song Y."/>
            <person name="Salvetti E."/>
            <person name="Wrobel A."/>
            <person name="Rasinkangas P."/>
            <person name="Parkhill J."/>
            <person name="Rea M.C."/>
            <person name="O'Sullivan O."/>
            <person name="Ritari J."/>
            <person name="Douillard F.P."/>
            <person name="Paul Ross R."/>
            <person name="Yang R."/>
            <person name="Briner A.E."/>
            <person name="Felis G.E."/>
            <person name="de Vos W.M."/>
            <person name="Barrangou R."/>
            <person name="Klaenhammer T.R."/>
            <person name="Caufield P.W."/>
            <person name="Cui Y."/>
            <person name="Zhang H."/>
            <person name="O'Toole P.W."/>
        </authorList>
    </citation>
    <scope>NUCLEOTIDE SEQUENCE [LARGE SCALE GENOMIC DNA]</scope>
    <source>
        <strain evidence="9 10">JCM 15530</strain>
    </source>
</reference>
<comment type="similarity">
    <text evidence="2">Belongs to the GSP F family.</text>
</comment>